<keyword evidence="3" id="KW-0131">Cell cycle</keyword>
<dbReference type="AlphaFoldDB" id="A0A7S2ZM48"/>
<dbReference type="InterPro" id="IPR013763">
    <property type="entry name" value="Cyclin-like_dom"/>
</dbReference>
<evidence type="ECO:0000256" key="2">
    <source>
        <dbReference type="ARBA" id="ARBA00023127"/>
    </source>
</evidence>
<evidence type="ECO:0000256" key="1">
    <source>
        <dbReference type="ARBA" id="ARBA00022618"/>
    </source>
</evidence>
<evidence type="ECO:0000256" key="4">
    <source>
        <dbReference type="RuleBase" id="RU000383"/>
    </source>
</evidence>
<gene>
    <name evidence="6" type="ORF">RMAR00112_LOCUS11363</name>
</gene>
<evidence type="ECO:0000256" key="3">
    <source>
        <dbReference type="ARBA" id="ARBA00023306"/>
    </source>
</evidence>
<keyword evidence="2 4" id="KW-0195">Cyclin</keyword>
<dbReference type="GO" id="GO:0051301">
    <property type="term" value="P:cell division"/>
    <property type="evidence" value="ECO:0007669"/>
    <property type="project" value="UniProtKB-KW"/>
</dbReference>
<organism evidence="6">
    <name type="scientific">Rhodosorus marinus</name>
    <dbReference type="NCBI Taxonomy" id="101924"/>
    <lineage>
        <taxon>Eukaryota</taxon>
        <taxon>Rhodophyta</taxon>
        <taxon>Stylonematophyceae</taxon>
        <taxon>Stylonematales</taxon>
        <taxon>Stylonemataceae</taxon>
        <taxon>Rhodosorus</taxon>
    </lineage>
</organism>
<name>A0A7S2ZM48_9RHOD</name>
<proteinExistence type="inferred from homology"/>
<evidence type="ECO:0000259" key="5">
    <source>
        <dbReference type="SMART" id="SM00385"/>
    </source>
</evidence>
<dbReference type="InterPro" id="IPR036915">
    <property type="entry name" value="Cyclin-like_sf"/>
</dbReference>
<dbReference type="Gene3D" id="1.10.472.10">
    <property type="entry name" value="Cyclin-like"/>
    <property type="match status" value="2"/>
</dbReference>
<evidence type="ECO:0000313" key="6">
    <source>
        <dbReference type="EMBL" id="CAE0043392.1"/>
    </source>
</evidence>
<dbReference type="InterPro" id="IPR048258">
    <property type="entry name" value="Cyclins_cyclin-box"/>
</dbReference>
<reference evidence="6" key="1">
    <citation type="submission" date="2021-01" db="EMBL/GenBank/DDBJ databases">
        <authorList>
            <person name="Corre E."/>
            <person name="Pelletier E."/>
            <person name="Niang G."/>
            <person name="Scheremetjew M."/>
            <person name="Finn R."/>
            <person name="Kale V."/>
            <person name="Holt S."/>
            <person name="Cochrane G."/>
            <person name="Meng A."/>
            <person name="Brown T."/>
            <person name="Cohen L."/>
        </authorList>
    </citation>
    <scope>NUCLEOTIDE SEQUENCE</scope>
    <source>
        <strain evidence="6">CCMP 769</strain>
    </source>
</reference>
<feature type="domain" description="Cyclin-like" evidence="5">
    <location>
        <begin position="82"/>
        <end position="163"/>
    </location>
</feature>
<protein>
    <recommendedName>
        <fullName evidence="5">Cyclin-like domain-containing protein</fullName>
    </recommendedName>
</protein>
<comment type="similarity">
    <text evidence="4">Belongs to the cyclin family.</text>
</comment>
<accession>A0A7S2ZM48</accession>
<dbReference type="InterPro" id="IPR006671">
    <property type="entry name" value="Cyclin_N"/>
</dbReference>
<dbReference type="EMBL" id="HBHW01014653">
    <property type="protein sequence ID" value="CAE0043392.1"/>
    <property type="molecule type" value="Transcribed_RNA"/>
</dbReference>
<dbReference type="SUPFAM" id="SSF47954">
    <property type="entry name" value="Cyclin-like"/>
    <property type="match status" value="1"/>
</dbReference>
<dbReference type="SMART" id="SM00385">
    <property type="entry name" value="CYCLIN"/>
    <property type="match status" value="1"/>
</dbReference>
<keyword evidence="1" id="KW-0132">Cell division</keyword>
<dbReference type="PROSITE" id="PS00292">
    <property type="entry name" value="CYCLINS"/>
    <property type="match status" value="1"/>
</dbReference>
<dbReference type="PANTHER" id="PTHR10177">
    <property type="entry name" value="CYCLINS"/>
    <property type="match status" value="1"/>
</dbReference>
<dbReference type="InterPro" id="IPR039361">
    <property type="entry name" value="Cyclin"/>
</dbReference>
<sequence length="274" mass="30617">MMATVDETCILLANETLELPENRVPVLPHVQIPGGPTEEITSFLSSNSYNNLREKAEAHLIVDYFEDVQVDFSRKTREDVVSWLVDTGLSLSLGSHTIAMAVSCFDRFLAVRRIGKESVAEVAAACLWISTKLYDGVPPLSYLSSVTGSKDENIVSMEEVILRELQWQVSSVPVEEFVPFMRSRMSRLGFEVDGKILEMLLDVSLLSFDVVRRSACIVAAACVLLGSEIQYPEMNSSMRSKTFAEVLDLDHSELIEVKEILHASFQTFIMASRQ</sequence>
<dbReference type="Pfam" id="PF00134">
    <property type="entry name" value="Cyclin_N"/>
    <property type="match status" value="1"/>
</dbReference>